<keyword evidence="11" id="KW-1185">Reference proteome</keyword>
<evidence type="ECO:0000256" key="6">
    <source>
        <dbReference type="RuleBase" id="RU003355"/>
    </source>
</evidence>
<keyword evidence="7" id="KW-0175">Coiled coil</keyword>
<dbReference type="Proteomes" id="UP000199534">
    <property type="component" value="Unassembled WGS sequence"/>
</dbReference>
<evidence type="ECO:0000256" key="5">
    <source>
        <dbReference type="PROSITE-ProRule" id="PRU01240"/>
    </source>
</evidence>
<accession>A0A1I6G3H5</accession>
<dbReference type="InterPro" id="IPR022398">
    <property type="entry name" value="Peptidase_S8_His-AS"/>
</dbReference>
<dbReference type="Pfam" id="PF00082">
    <property type="entry name" value="Peptidase_S8"/>
    <property type="match status" value="1"/>
</dbReference>
<dbReference type="PANTHER" id="PTHR43399">
    <property type="entry name" value="SUBTILISIN-RELATED"/>
    <property type="match status" value="1"/>
</dbReference>
<comment type="similarity">
    <text evidence="1 5 6">Belongs to the peptidase S8 family.</text>
</comment>
<feature type="active site" description="Charge relay system" evidence="5">
    <location>
        <position position="91"/>
    </location>
</feature>
<dbReference type="PROSITE" id="PS51892">
    <property type="entry name" value="SUBTILASE"/>
    <property type="match status" value="1"/>
</dbReference>
<dbReference type="InterPro" id="IPR015500">
    <property type="entry name" value="Peptidase_S8_subtilisin-rel"/>
</dbReference>
<evidence type="ECO:0000256" key="1">
    <source>
        <dbReference type="ARBA" id="ARBA00011073"/>
    </source>
</evidence>
<gene>
    <name evidence="10" type="ORF">SAMN04490243_1178</name>
</gene>
<dbReference type="RefSeq" id="WP_092981432.1">
    <property type="nucleotide sequence ID" value="NZ_FOYQ01000001.1"/>
</dbReference>
<dbReference type="EMBL" id="FOYQ01000001">
    <property type="protein sequence ID" value="SFR36746.1"/>
    <property type="molecule type" value="Genomic_DNA"/>
</dbReference>
<sequence>MKTPLLPLRKFYLLSGAILLSACGGTQLVQTPMEQIDQVPLKVAELSETEKQRWNKADLITDTIPGMSVDRAYAELLGKLKSQTVVVAVIDTGIDLEHEDLDGVLWTNRGERPGNGKDDDNNGYVDDVHGYNFLGESHHEQMEAARILRLKLGDASLQARARQRLDADRAETQSNKQRYEQILQAVENADKAVKAHLKKDTYTKSDVMGIKTTDQTLAQHVSVLRQMYSFEDTIDAVMEQLRDGITYFTGRLNYHFNVDFNGREAVGDNPYDFSDRAYGNGDPSPKEASEDHGTHVAGIIAAERNNGKGAQGVADDVEIMALRAIPDGDEYDKDIALAIRYAVDNGASIINASFGKPFSPNSDWVKEALTYAAENDVLFVQGAGNDALDLDKPENLHFPHDQVGTGPEYVNNVLTVGSLDSDYGSEVVSSFSNYGGVTVDIYAPGGDIYSTVPYSKYEYLGGTSMASPGVAGIAAVLRSRYPSFSASEIKQIIMDSGLTLKTPVVLGEGGSVTRPFAEASKSGKIANLYNALILAEKVSQGVESLSK</sequence>
<evidence type="ECO:0000256" key="7">
    <source>
        <dbReference type="SAM" id="Coils"/>
    </source>
</evidence>
<proteinExistence type="inferred from homology"/>
<dbReference type="InterPro" id="IPR023828">
    <property type="entry name" value="Peptidase_S8_Ser-AS"/>
</dbReference>
<evidence type="ECO:0000313" key="10">
    <source>
        <dbReference type="EMBL" id="SFR36746.1"/>
    </source>
</evidence>
<protein>
    <submittedName>
        <fullName evidence="10">Subtilase family protein</fullName>
    </submittedName>
</protein>
<dbReference type="InterPro" id="IPR051048">
    <property type="entry name" value="Peptidase_S8/S53_subtilisin"/>
</dbReference>
<dbReference type="PROSITE" id="PS51257">
    <property type="entry name" value="PROKAR_LIPOPROTEIN"/>
    <property type="match status" value="1"/>
</dbReference>
<feature type="domain" description="Peptidase S8/S53" evidence="9">
    <location>
        <begin position="83"/>
        <end position="497"/>
    </location>
</feature>
<dbReference type="GO" id="GO:0004252">
    <property type="term" value="F:serine-type endopeptidase activity"/>
    <property type="evidence" value="ECO:0007669"/>
    <property type="project" value="UniProtKB-UniRule"/>
</dbReference>
<evidence type="ECO:0000259" key="9">
    <source>
        <dbReference type="Pfam" id="PF00082"/>
    </source>
</evidence>
<organism evidence="10 11">
    <name type="scientific">Robiginitalea myxolifaciens</name>
    <dbReference type="NCBI Taxonomy" id="400055"/>
    <lineage>
        <taxon>Bacteria</taxon>
        <taxon>Pseudomonadati</taxon>
        <taxon>Bacteroidota</taxon>
        <taxon>Flavobacteriia</taxon>
        <taxon>Flavobacteriales</taxon>
        <taxon>Flavobacteriaceae</taxon>
        <taxon>Robiginitalea</taxon>
    </lineage>
</organism>
<dbReference type="PROSITE" id="PS00137">
    <property type="entry name" value="SUBTILASE_HIS"/>
    <property type="match status" value="1"/>
</dbReference>
<keyword evidence="8" id="KW-0732">Signal</keyword>
<dbReference type="PROSITE" id="PS00136">
    <property type="entry name" value="SUBTILASE_ASP"/>
    <property type="match status" value="1"/>
</dbReference>
<dbReference type="InterPro" id="IPR034080">
    <property type="entry name" value="Protease_P7-like_dom"/>
</dbReference>
<evidence type="ECO:0000313" key="11">
    <source>
        <dbReference type="Proteomes" id="UP000199534"/>
    </source>
</evidence>
<feature type="chain" id="PRO_5011544547" evidence="8">
    <location>
        <begin position="23"/>
        <end position="547"/>
    </location>
</feature>
<dbReference type="InterPro" id="IPR036852">
    <property type="entry name" value="Peptidase_S8/S53_dom_sf"/>
</dbReference>
<keyword evidence="2 5" id="KW-0645">Protease</keyword>
<keyword evidence="3 5" id="KW-0378">Hydrolase</keyword>
<dbReference type="GO" id="GO:0006508">
    <property type="term" value="P:proteolysis"/>
    <property type="evidence" value="ECO:0007669"/>
    <property type="project" value="UniProtKB-KW"/>
</dbReference>
<evidence type="ECO:0000256" key="4">
    <source>
        <dbReference type="ARBA" id="ARBA00022825"/>
    </source>
</evidence>
<feature type="active site" description="Charge relay system" evidence="5">
    <location>
        <position position="464"/>
    </location>
</feature>
<dbReference type="AlphaFoldDB" id="A0A1I6G3H5"/>
<feature type="active site" description="Charge relay system" evidence="5">
    <location>
        <position position="292"/>
    </location>
</feature>
<keyword evidence="4 5" id="KW-0720">Serine protease</keyword>
<reference evidence="10 11" key="1">
    <citation type="submission" date="2016-10" db="EMBL/GenBank/DDBJ databases">
        <authorList>
            <person name="de Groot N.N."/>
        </authorList>
    </citation>
    <scope>NUCLEOTIDE SEQUENCE [LARGE SCALE GENOMIC DNA]</scope>
    <source>
        <strain evidence="10 11">DSM 21019</strain>
    </source>
</reference>
<dbReference type="PANTHER" id="PTHR43399:SF4">
    <property type="entry name" value="CELL WALL-ASSOCIATED PROTEASE"/>
    <property type="match status" value="1"/>
</dbReference>
<evidence type="ECO:0000256" key="2">
    <source>
        <dbReference type="ARBA" id="ARBA00022670"/>
    </source>
</evidence>
<dbReference type="PRINTS" id="PR00723">
    <property type="entry name" value="SUBTILISIN"/>
</dbReference>
<dbReference type="CDD" id="cd07483">
    <property type="entry name" value="Peptidases_S8_Subtilisin_Novo-like"/>
    <property type="match status" value="1"/>
</dbReference>
<evidence type="ECO:0000256" key="8">
    <source>
        <dbReference type="SAM" id="SignalP"/>
    </source>
</evidence>
<dbReference type="InterPro" id="IPR000209">
    <property type="entry name" value="Peptidase_S8/S53_dom"/>
</dbReference>
<feature type="signal peptide" evidence="8">
    <location>
        <begin position="1"/>
        <end position="22"/>
    </location>
</feature>
<dbReference type="OrthoDB" id="9798386at2"/>
<dbReference type="Gene3D" id="3.40.50.200">
    <property type="entry name" value="Peptidase S8/S53 domain"/>
    <property type="match status" value="2"/>
</dbReference>
<dbReference type="InterPro" id="IPR023827">
    <property type="entry name" value="Peptidase_S8_Asp-AS"/>
</dbReference>
<dbReference type="PIRSF" id="PIRSF037892">
    <property type="entry name" value="Subtilisin_rel_SRU_0565"/>
    <property type="match status" value="1"/>
</dbReference>
<dbReference type="STRING" id="400055.SAMN04490243_1178"/>
<dbReference type="SUPFAM" id="SSF52743">
    <property type="entry name" value="Subtilisin-like"/>
    <property type="match status" value="1"/>
</dbReference>
<evidence type="ECO:0000256" key="3">
    <source>
        <dbReference type="ARBA" id="ARBA00022801"/>
    </source>
</evidence>
<dbReference type="InterPro" id="IPR017308">
    <property type="entry name" value="Pept_S8_subtilisin_bacteroid"/>
</dbReference>
<name>A0A1I6G3H5_9FLAO</name>
<feature type="coiled-coil region" evidence="7">
    <location>
        <begin position="162"/>
        <end position="189"/>
    </location>
</feature>
<dbReference type="PROSITE" id="PS00138">
    <property type="entry name" value="SUBTILASE_SER"/>
    <property type="match status" value="1"/>
</dbReference>